<dbReference type="Pfam" id="PF01103">
    <property type="entry name" value="Omp85"/>
    <property type="match status" value="1"/>
</dbReference>
<sequence length="537" mass="56848">MFDDGSDRVSAPSLRPPLHNTSSPRDKEPVGFEKLLKWQDERRARKLKGEYESAVTHLSEVINGNLDAPLRISAVRVEGATGTRASFLSSLIDPALSSSSSPPTLKSVLHTTRSLSSTLQSTGLFSSLTCTLVPPTSPTSSLSPSSPSPIPEVDLLIKARERGKYFLSSSTEIGNAEGTASAVARVRNVFGGAETFEANVSMGTKTRRAFRATLSAPVVLGGRLGTVGEVGVYGMERDLTSYASCMEGLRGARASLKHTTPHGTHELAYDFVSRHIANLAPSASLSMRHAAGPSLKSAVSHTFVHDTRDDRLAGTRGFFLKTTSELAGRGGWLGGDAQHVKLEVEGQVSRRVASLAGVGTSHGGDGAEGGQSWWKSLALSLSWRSGVLWSLRGEEGGNGKEKTLFSDRFQLGGPTSVRGFVANGMGPRDGDDSLGGTVYYAAGASVTGNIPGKPHWPVKTHLWANAGRLDVLDQSNQPSTQPPTLTRLAQPALSAGLGLVYRLDPVRVEVNFGMPLALSEGERGRRGVQVGVGVEFV</sequence>
<proteinExistence type="inferred from homology"/>
<dbReference type="PANTHER" id="PTHR12815:SF18">
    <property type="entry name" value="SORTING AND ASSEMBLY MACHINERY COMPONENT 50 HOMOLOG"/>
    <property type="match status" value="1"/>
</dbReference>
<protein>
    <recommendedName>
        <fullName evidence="7">Bacterial surface antigen (D15) domain-containing protein</fullName>
    </recommendedName>
</protein>
<dbReference type="Gene3D" id="2.40.160.50">
    <property type="entry name" value="membrane protein fhac: a member of the omp85/tpsb transporter family"/>
    <property type="match status" value="1"/>
</dbReference>
<dbReference type="OrthoDB" id="1724197at2759"/>
<evidence type="ECO:0000259" key="7">
    <source>
        <dbReference type="Pfam" id="PF01103"/>
    </source>
</evidence>
<evidence type="ECO:0000313" key="8">
    <source>
        <dbReference type="EMBL" id="CAA7268526.1"/>
    </source>
</evidence>
<evidence type="ECO:0000256" key="2">
    <source>
        <dbReference type="ARBA" id="ARBA00010913"/>
    </source>
</evidence>
<dbReference type="InterPro" id="IPR000184">
    <property type="entry name" value="Bac_surfAg_D15"/>
</dbReference>
<dbReference type="GO" id="GO:0045040">
    <property type="term" value="P:protein insertion into mitochondrial outer membrane"/>
    <property type="evidence" value="ECO:0007669"/>
    <property type="project" value="TreeGrafter"/>
</dbReference>
<evidence type="ECO:0000256" key="6">
    <source>
        <dbReference type="SAM" id="MobiDB-lite"/>
    </source>
</evidence>
<keyword evidence="3" id="KW-1134">Transmembrane beta strand</keyword>
<comment type="similarity">
    <text evidence="2">Belongs to the SAM50/omp85 family.</text>
</comment>
<gene>
    <name evidence="8" type="ORF">AAE3_LOCUS10537</name>
</gene>
<dbReference type="GO" id="GO:0005741">
    <property type="term" value="C:mitochondrial outer membrane"/>
    <property type="evidence" value="ECO:0007669"/>
    <property type="project" value="UniProtKB-SubCell"/>
</dbReference>
<feature type="region of interest" description="Disordered" evidence="6">
    <location>
        <begin position="1"/>
        <end position="31"/>
    </location>
</feature>
<evidence type="ECO:0000256" key="5">
    <source>
        <dbReference type="ARBA" id="ARBA00023136"/>
    </source>
</evidence>
<keyword evidence="4" id="KW-0812">Transmembrane</keyword>
<feature type="domain" description="Bacterial surface antigen (D15)" evidence="7">
    <location>
        <begin position="188"/>
        <end position="536"/>
    </location>
</feature>
<dbReference type="AlphaFoldDB" id="A0A8S0WXY5"/>
<dbReference type="PANTHER" id="PTHR12815">
    <property type="entry name" value="SORTING AND ASSEMBLY MACHINERY SAMM50 PROTEIN FAMILY MEMBER"/>
    <property type="match status" value="1"/>
</dbReference>
<evidence type="ECO:0000256" key="1">
    <source>
        <dbReference type="ARBA" id="ARBA00004374"/>
    </source>
</evidence>
<organism evidence="8 9">
    <name type="scientific">Cyclocybe aegerita</name>
    <name type="common">Black poplar mushroom</name>
    <name type="synonym">Agrocybe aegerita</name>
    <dbReference type="NCBI Taxonomy" id="1973307"/>
    <lineage>
        <taxon>Eukaryota</taxon>
        <taxon>Fungi</taxon>
        <taxon>Dikarya</taxon>
        <taxon>Basidiomycota</taxon>
        <taxon>Agaricomycotina</taxon>
        <taxon>Agaricomycetes</taxon>
        <taxon>Agaricomycetidae</taxon>
        <taxon>Agaricales</taxon>
        <taxon>Agaricineae</taxon>
        <taxon>Bolbitiaceae</taxon>
        <taxon>Cyclocybe</taxon>
    </lineage>
</organism>
<accession>A0A8S0WXY5</accession>
<keyword evidence="5" id="KW-0472">Membrane</keyword>
<dbReference type="Proteomes" id="UP000467700">
    <property type="component" value="Unassembled WGS sequence"/>
</dbReference>
<comment type="caution">
    <text evidence="8">The sequence shown here is derived from an EMBL/GenBank/DDBJ whole genome shotgun (WGS) entry which is preliminary data.</text>
</comment>
<dbReference type="EMBL" id="CACVBS010000068">
    <property type="protein sequence ID" value="CAA7268526.1"/>
    <property type="molecule type" value="Genomic_DNA"/>
</dbReference>
<reference evidence="8 9" key="1">
    <citation type="submission" date="2020-01" db="EMBL/GenBank/DDBJ databases">
        <authorList>
            <person name="Gupta K D."/>
        </authorList>
    </citation>
    <scope>NUCLEOTIDE SEQUENCE [LARGE SCALE GENOMIC DNA]</scope>
</reference>
<evidence type="ECO:0000256" key="4">
    <source>
        <dbReference type="ARBA" id="ARBA00022692"/>
    </source>
</evidence>
<keyword evidence="9" id="KW-1185">Reference proteome</keyword>
<evidence type="ECO:0000313" key="9">
    <source>
        <dbReference type="Proteomes" id="UP000467700"/>
    </source>
</evidence>
<name>A0A8S0WXY5_CYCAE</name>
<dbReference type="InterPro" id="IPR039910">
    <property type="entry name" value="D15-like"/>
</dbReference>
<evidence type="ECO:0000256" key="3">
    <source>
        <dbReference type="ARBA" id="ARBA00022452"/>
    </source>
</evidence>
<comment type="subcellular location">
    <subcellularLocation>
        <location evidence="1">Mitochondrion outer membrane</location>
        <topology evidence="1">Multi-pass membrane protein</topology>
    </subcellularLocation>
</comment>